<keyword evidence="2" id="KW-1185">Reference proteome</keyword>
<dbReference type="Proteomes" id="UP000692954">
    <property type="component" value="Unassembled WGS sequence"/>
</dbReference>
<comment type="caution">
    <text evidence="1">The sequence shown here is derived from an EMBL/GenBank/DDBJ whole genome shotgun (WGS) entry which is preliminary data.</text>
</comment>
<name>A0A8S1RLQ7_9CILI</name>
<reference evidence="1" key="1">
    <citation type="submission" date="2021-01" db="EMBL/GenBank/DDBJ databases">
        <authorList>
            <consortium name="Genoscope - CEA"/>
            <person name="William W."/>
        </authorList>
    </citation>
    <scope>NUCLEOTIDE SEQUENCE</scope>
</reference>
<dbReference type="AlphaFoldDB" id="A0A8S1RLQ7"/>
<dbReference type="OrthoDB" id="325056at2759"/>
<sequence>MNKILYFQKILYDHVNSLASIKIELIDFYYQDPTYKTIISYPIQALQFDLEYYQPTQLEESNEYLCQNQVQKTTLDREIETKRKLQQFMIIRHQEIYQIYRINTFPHLLRLQNIEFLSKQDSFQSQNKPEIPLSNYIQNLFQNLQNFLQINELNQNVIKDFQFVDLHKMLP</sequence>
<evidence type="ECO:0000313" key="2">
    <source>
        <dbReference type="Proteomes" id="UP000692954"/>
    </source>
</evidence>
<gene>
    <name evidence="1" type="ORF">PSON_ATCC_30995.1.T1840063</name>
</gene>
<proteinExistence type="predicted"/>
<organism evidence="1 2">
    <name type="scientific">Paramecium sonneborni</name>
    <dbReference type="NCBI Taxonomy" id="65129"/>
    <lineage>
        <taxon>Eukaryota</taxon>
        <taxon>Sar</taxon>
        <taxon>Alveolata</taxon>
        <taxon>Ciliophora</taxon>
        <taxon>Intramacronucleata</taxon>
        <taxon>Oligohymenophorea</taxon>
        <taxon>Peniculida</taxon>
        <taxon>Parameciidae</taxon>
        <taxon>Paramecium</taxon>
    </lineage>
</organism>
<dbReference type="EMBL" id="CAJJDN010000184">
    <property type="protein sequence ID" value="CAD8128232.1"/>
    <property type="molecule type" value="Genomic_DNA"/>
</dbReference>
<protein>
    <submittedName>
        <fullName evidence="1">Uncharacterized protein</fullName>
    </submittedName>
</protein>
<accession>A0A8S1RLQ7</accession>
<evidence type="ECO:0000313" key="1">
    <source>
        <dbReference type="EMBL" id="CAD8128232.1"/>
    </source>
</evidence>